<evidence type="ECO:0000256" key="2">
    <source>
        <dbReference type="ARBA" id="ARBA00004249"/>
    </source>
</evidence>
<gene>
    <name evidence="14" type="ORF">THSYN_12915</name>
</gene>
<dbReference type="Pfam" id="PF02472">
    <property type="entry name" value="ExbD"/>
    <property type="match status" value="1"/>
</dbReference>
<protein>
    <submittedName>
        <fullName evidence="14">Biopolymer transporter ExbD</fullName>
    </submittedName>
</protein>
<comment type="function">
    <text evidence="1">Involved in the TonB-dependent energy-dependent transport of various receptor-bound substrates.</text>
</comment>
<dbReference type="GO" id="GO:0022857">
    <property type="term" value="F:transmembrane transporter activity"/>
    <property type="evidence" value="ECO:0007669"/>
    <property type="project" value="InterPro"/>
</dbReference>
<sequence>MSFGDSPFGQAPRPLAEINMIPLIDVMLVLLIVFMITAPLLTHRVGLELPQADSTPRPPVTDAIRLTIQADGALFWNAAPLTEAELAERMTAAATGVTVPELHLQADRRVPYGQVAAVIALAARSGLTHIGFVTEPRPLP</sequence>
<dbReference type="AlphaFoldDB" id="A0A2K8U897"/>
<evidence type="ECO:0000256" key="1">
    <source>
        <dbReference type="ARBA" id="ARBA00003540"/>
    </source>
</evidence>
<proteinExistence type="inferred from homology"/>
<keyword evidence="6" id="KW-1003">Cell membrane</keyword>
<dbReference type="PANTHER" id="PTHR30558">
    <property type="entry name" value="EXBD MEMBRANE COMPONENT OF PMF-DRIVEN MACROMOLECULE IMPORT SYSTEM"/>
    <property type="match status" value="1"/>
</dbReference>
<organism evidence="14 15">
    <name type="scientific">Candidatus Thiodictyon syntrophicum</name>
    <dbReference type="NCBI Taxonomy" id="1166950"/>
    <lineage>
        <taxon>Bacteria</taxon>
        <taxon>Pseudomonadati</taxon>
        <taxon>Pseudomonadota</taxon>
        <taxon>Gammaproteobacteria</taxon>
        <taxon>Chromatiales</taxon>
        <taxon>Chromatiaceae</taxon>
        <taxon>Thiodictyon</taxon>
    </lineage>
</organism>
<accession>A0A2K8U897</accession>
<evidence type="ECO:0000256" key="5">
    <source>
        <dbReference type="ARBA" id="ARBA00022448"/>
    </source>
</evidence>
<dbReference type="EMBL" id="CP020370">
    <property type="protein sequence ID" value="AUB81774.1"/>
    <property type="molecule type" value="Genomic_DNA"/>
</dbReference>
<keyword evidence="9 12" id="KW-0653">Protein transport</keyword>
<keyword evidence="15" id="KW-1185">Reference proteome</keyword>
<keyword evidence="11 13" id="KW-0472">Membrane</keyword>
<evidence type="ECO:0000256" key="7">
    <source>
        <dbReference type="ARBA" id="ARBA00022519"/>
    </source>
</evidence>
<evidence type="ECO:0000256" key="6">
    <source>
        <dbReference type="ARBA" id="ARBA00022475"/>
    </source>
</evidence>
<name>A0A2K8U897_9GAMM</name>
<dbReference type="RefSeq" id="WP_100919530.1">
    <property type="nucleotide sequence ID" value="NZ_CP020370.1"/>
</dbReference>
<evidence type="ECO:0000313" key="14">
    <source>
        <dbReference type="EMBL" id="AUB81774.1"/>
    </source>
</evidence>
<keyword evidence="5 12" id="KW-0813">Transport</keyword>
<evidence type="ECO:0000256" key="10">
    <source>
        <dbReference type="ARBA" id="ARBA00022989"/>
    </source>
</evidence>
<dbReference type="OrthoDB" id="9798629at2"/>
<reference evidence="14 15" key="1">
    <citation type="submission" date="2017-03" db="EMBL/GenBank/DDBJ databases">
        <title>Complete genome sequence of Candidatus 'Thiodictyon syntrophicum' sp. nov. strain Cad16T, a photolithoautotroph purple sulfur bacterium isolated from an alpine meromictic lake.</title>
        <authorList>
            <person name="Luedin S.M."/>
            <person name="Pothier J.F."/>
            <person name="Danza F."/>
            <person name="Storelli N."/>
            <person name="Wittwer M."/>
            <person name="Tonolla M."/>
        </authorList>
    </citation>
    <scope>NUCLEOTIDE SEQUENCE [LARGE SCALE GENOMIC DNA]</scope>
    <source>
        <strain evidence="14 15">Cad16T</strain>
    </source>
</reference>
<dbReference type="KEGG" id="tsy:THSYN_12915"/>
<dbReference type="InterPro" id="IPR003400">
    <property type="entry name" value="ExbD"/>
</dbReference>
<evidence type="ECO:0000256" key="8">
    <source>
        <dbReference type="ARBA" id="ARBA00022692"/>
    </source>
</evidence>
<keyword evidence="8 12" id="KW-0812">Transmembrane</keyword>
<dbReference type="Gene3D" id="3.30.420.270">
    <property type="match status" value="1"/>
</dbReference>
<dbReference type="GO" id="GO:0005886">
    <property type="term" value="C:plasma membrane"/>
    <property type="evidence" value="ECO:0007669"/>
    <property type="project" value="UniProtKB-SubCell"/>
</dbReference>
<keyword evidence="7" id="KW-0997">Cell inner membrane</keyword>
<comment type="subcellular location">
    <subcellularLocation>
        <location evidence="2">Cell inner membrane</location>
        <topology evidence="2">Single-pass type II membrane protein</topology>
    </subcellularLocation>
    <subcellularLocation>
        <location evidence="12">Cell membrane</location>
        <topology evidence="12">Single-pass type II membrane protein</topology>
    </subcellularLocation>
</comment>
<evidence type="ECO:0000256" key="13">
    <source>
        <dbReference type="SAM" id="Phobius"/>
    </source>
</evidence>
<keyword evidence="10 13" id="KW-1133">Transmembrane helix</keyword>
<evidence type="ECO:0000256" key="9">
    <source>
        <dbReference type="ARBA" id="ARBA00022927"/>
    </source>
</evidence>
<comment type="subunit">
    <text evidence="4">The accessory proteins ExbB and ExbD seem to form a complex with TonB.</text>
</comment>
<dbReference type="PANTHER" id="PTHR30558:SF12">
    <property type="entry name" value="BIOPOLYMER TRANSPORT PROTEIN EXBD"/>
    <property type="match status" value="1"/>
</dbReference>
<evidence type="ECO:0000256" key="3">
    <source>
        <dbReference type="ARBA" id="ARBA00005811"/>
    </source>
</evidence>
<evidence type="ECO:0000313" key="15">
    <source>
        <dbReference type="Proteomes" id="UP000232638"/>
    </source>
</evidence>
<feature type="transmembrane region" description="Helical" evidence="13">
    <location>
        <begin position="20"/>
        <end position="41"/>
    </location>
</feature>
<comment type="similarity">
    <text evidence="3 12">Belongs to the ExbD/TolR family.</text>
</comment>
<evidence type="ECO:0000256" key="12">
    <source>
        <dbReference type="RuleBase" id="RU003879"/>
    </source>
</evidence>
<evidence type="ECO:0000256" key="4">
    <source>
        <dbReference type="ARBA" id="ARBA00011471"/>
    </source>
</evidence>
<dbReference type="GO" id="GO:0015031">
    <property type="term" value="P:protein transport"/>
    <property type="evidence" value="ECO:0007669"/>
    <property type="project" value="UniProtKB-KW"/>
</dbReference>
<dbReference type="Proteomes" id="UP000232638">
    <property type="component" value="Chromosome"/>
</dbReference>
<evidence type="ECO:0000256" key="11">
    <source>
        <dbReference type="ARBA" id="ARBA00023136"/>
    </source>
</evidence>